<dbReference type="Proteomes" id="UP001580346">
    <property type="component" value="Unassembled WGS sequence"/>
</dbReference>
<organism evidence="1 2">
    <name type="scientific">Paenibacillus enshidis</name>
    <dbReference type="NCBI Taxonomy" id="1458439"/>
    <lineage>
        <taxon>Bacteria</taxon>
        <taxon>Bacillati</taxon>
        <taxon>Bacillota</taxon>
        <taxon>Bacilli</taxon>
        <taxon>Bacillales</taxon>
        <taxon>Paenibacillaceae</taxon>
        <taxon>Paenibacillus</taxon>
    </lineage>
</organism>
<dbReference type="EMBL" id="JBHHMI010000003">
    <property type="protein sequence ID" value="MFB5266298.1"/>
    <property type="molecule type" value="Genomic_DNA"/>
</dbReference>
<dbReference type="RefSeq" id="WP_375353909.1">
    <property type="nucleotide sequence ID" value="NZ_JBHHMI010000003.1"/>
</dbReference>
<sequence length="51" mass="5592">MLKAVVFDDEYIVLQGLKTMIDWGQYGIEMIGTADNGLSALGIKAGVEFRL</sequence>
<evidence type="ECO:0000313" key="2">
    <source>
        <dbReference type="Proteomes" id="UP001580346"/>
    </source>
</evidence>
<accession>A0ABV5AQ14</accession>
<name>A0ABV5AQ14_9BACL</name>
<evidence type="ECO:0008006" key="3">
    <source>
        <dbReference type="Google" id="ProtNLM"/>
    </source>
</evidence>
<protein>
    <recommendedName>
        <fullName evidence="3">Response regulator</fullName>
    </recommendedName>
</protein>
<proteinExistence type="predicted"/>
<evidence type="ECO:0000313" key="1">
    <source>
        <dbReference type="EMBL" id="MFB5266298.1"/>
    </source>
</evidence>
<reference evidence="1 2" key="1">
    <citation type="submission" date="2024-09" db="EMBL/GenBank/DDBJ databases">
        <title>Paenibacillus zeirhizospherea sp. nov., isolated from surface of the maize (Zea mays) roots in a horticulture field, Hungary.</title>
        <authorList>
            <person name="Marton D."/>
            <person name="Farkas M."/>
            <person name="Bedics A."/>
            <person name="Toth E."/>
            <person name="Tancsics A."/>
            <person name="Boka K."/>
            <person name="Maroti G."/>
            <person name="Kriszt B."/>
            <person name="Cserhati M."/>
        </authorList>
    </citation>
    <scope>NUCLEOTIDE SEQUENCE [LARGE SCALE GENOMIC DNA]</scope>
    <source>
        <strain evidence="1 2">KCTC 33519</strain>
    </source>
</reference>
<gene>
    <name evidence="1" type="ORF">ACE41H_05795</name>
</gene>
<keyword evidence="2" id="KW-1185">Reference proteome</keyword>
<comment type="caution">
    <text evidence="1">The sequence shown here is derived from an EMBL/GenBank/DDBJ whole genome shotgun (WGS) entry which is preliminary data.</text>
</comment>